<gene>
    <name evidence="2" type="ORF">FNA67_03295</name>
</gene>
<sequence>MFLALADPQRRSMVERLSAGPASVKELAEPLAMALPSALKHLRVLEEGGVVASEKVGRVRTYRMEPGALDPIGAWVKQRENALNRGFDRLAAAMAALPEDEEDQP</sequence>
<protein>
    <submittedName>
        <fullName evidence="2">Winged helix-turn-helix transcriptional regulator</fullName>
    </submittedName>
</protein>
<accession>A0A5B9DUD9</accession>
<organism evidence="2 3">
    <name type="scientific">Paradevosia tibetensis</name>
    <dbReference type="NCBI Taxonomy" id="1447062"/>
    <lineage>
        <taxon>Bacteria</taxon>
        <taxon>Pseudomonadati</taxon>
        <taxon>Pseudomonadota</taxon>
        <taxon>Alphaproteobacteria</taxon>
        <taxon>Hyphomicrobiales</taxon>
        <taxon>Devosiaceae</taxon>
        <taxon>Paradevosia</taxon>
    </lineage>
</organism>
<proteinExistence type="predicted"/>
<dbReference type="SUPFAM" id="SSF46785">
    <property type="entry name" value="Winged helix' DNA-binding domain"/>
    <property type="match status" value="1"/>
</dbReference>
<reference evidence="2 3" key="1">
    <citation type="journal article" date="2015" name="Int. J. Syst. Evol. Microbiol.">
        <title>Youhaiella tibetensis gen. nov., sp. nov., isolated from subsurface sediment.</title>
        <authorList>
            <person name="Wang Y.X."/>
            <person name="Huang F.Q."/>
            <person name="Nogi Y."/>
            <person name="Pang S.J."/>
            <person name="Wang P.K."/>
            <person name="Lv J."/>
        </authorList>
    </citation>
    <scope>NUCLEOTIDE SEQUENCE [LARGE SCALE GENOMIC DNA]</scope>
    <source>
        <strain evidence="3">fig4</strain>
    </source>
</reference>
<dbReference type="PRINTS" id="PR00778">
    <property type="entry name" value="HTHARSR"/>
</dbReference>
<dbReference type="InterPro" id="IPR036390">
    <property type="entry name" value="WH_DNA-bd_sf"/>
</dbReference>
<dbReference type="GO" id="GO:0003700">
    <property type="term" value="F:DNA-binding transcription factor activity"/>
    <property type="evidence" value="ECO:0007669"/>
    <property type="project" value="InterPro"/>
</dbReference>
<dbReference type="AlphaFoldDB" id="A0A5B9DUD9"/>
<dbReference type="NCBIfam" id="NF033788">
    <property type="entry name" value="HTH_metalloreg"/>
    <property type="match status" value="1"/>
</dbReference>
<dbReference type="PANTHER" id="PTHR38600:SF2">
    <property type="entry name" value="SLL0088 PROTEIN"/>
    <property type="match status" value="1"/>
</dbReference>
<keyword evidence="3" id="KW-1185">Reference proteome</keyword>
<dbReference type="InterPro" id="IPR011991">
    <property type="entry name" value="ArsR-like_HTH"/>
</dbReference>
<evidence type="ECO:0000259" key="1">
    <source>
        <dbReference type="PROSITE" id="PS50987"/>
    </source>
</evidence>
<feature type="domain" description="HTH arsR-type" evidence="1">
    <location>
        <begin position="1"/>
        <end position="84"/>
    </location>
</feature>
<dbReference type="SMART" id="SM00418">
    <property type="entry name" value="HTH_ARSR"/>
    <property type="match status" value="1"/>
</dbReference>
<name>A0A5B9DUD9_9HYPH</name>
<dbReference type="PANTHER" id="PTHR38600">
    <property type="entry name" value="TRANSCRIPTIONAL REGULATORY PROTEIN"/>
    <property type="match status" value="1"/>
</dbReference>
<dbReference type="CDD" id="cd00090">
    <property type="entry name" value="HTH_ARSR"/>
    <property type="match status" value="1"/>
</dbReference>
<dbReference type="InterPro" id="IPR001845">
    <property type="entry name" value="HTH_ArsR_DNA-bd_dom"/>
</dbReference>
<dbReference type="OrthoDB" id="9798998at2"/>
<dbReference type="Gene3D" id="1.10.10.10">
    <property type="entry name" value="Winged helix-like DNA-binding domain superfamily/Winged helix DNA-binding domain"/>
    <property type="match status" value="1"/>
</dbReference>
<dbReference type="KEGG" id="yti:FNA67_03295"/>
<dbReference type="EMBL" id="CP041690">
    <property type="protein sequence ID" value="QEE22682.1"/>
    <property type="molecule type" value="Genomic_DNA"/>
</dbReference>
<dbReference type="PROSITE" id="PS50987">
    <property type="entry name" value="HTH_ARSR_2"/>
    <property type="match status" value="1"/>
</dbReference>
<dbReference type="InterPro" id="IPR036388">
    <property type="entry name" value="WH-like_DNA-bd_sf"/>
</dbReference>
<evidence type="ECO:0000313" key="3">
    <source>
        <dbReference type="Proteomes" id="UP000321062"/>
    </source>
</evidence>
<dbReference type="RefSeq" id="WP_049708300.1">
    <property type="nucleotide sequence ID" value="NZ_BMFM01000001.1"/>
</dbReference>
<dbReference type="Proteomes" id="UP000321062">
    <property type="component" value="Chromosome"/>
</dbReference>
<evidence type="ECO:0000313" key="2">
    <source>
        <dbReference type="EMBL" id="QEE22682.1"/>
    </source>
</evidence>
<dbReference type="Pfam" id="PF12840">
    <property type="entry name" value="HTH_20"/>
    <property type="match status" value="1"/>
</dbReference>